<feature type="transmembrane region" description="Helical" evidence="4">
    <location>
        <begin position="18"/>
        <end position="43"/>
    </location>
</feature>
<proteinExistence type="predicted"/>
<dbReference type="PaxDb" id="55529-EKX39625"/>
<reference evidence="8" key="2">
    <citation type="submission" date="2012-11" db="EMBL/GenBank/DDBJ databases">
        <authorList>
            <person name="Kuo A."/>
            <person name="Curtis B.A."/>
            <person name="Tanifuji G."/>
            <person name="Burki F."/>
            <person name="Gruber A."/>
            <person name="Irimia M."/>
            <person name="Maruyama S."/>
            <person name="Arias M.C."/>
            <person name="Ball S.G."/>
            <person name="Gile G.H."/>
            <person name="Hirakawa Y."/>
            <person name="Hopkins J.F."/>
            <person name="Rensing S.A."/>
            <person name="Schmutz J."/>
            <person name="Symeonidi A."/>
            <person name="Elias M."/>
            <person name="Eveleigh R.J."/>
            <person name="Herman E.K."/>
            <person name="Klute M.J."/>
            <person name="Nakayama T."/>
            <person name="Obornik M."/>
            <person name="Reyes-Prieto A."/>
            <person name="Armbrust E.V."/>
            <person name="Aves S.J."/>
            <person name="Beiko R.G."/>
            <person name="Coutinho P."/>
            <person name="Dacks J.B."/>
            <person name="Durnford D.G."/>
            <person name="Fast N.M."/>
            <person name="Green B.R."/>
            <person name="Grisdale C."/>
            <person name="Hempe F."/>
            <person name="Henrissat B."/>
            <person name="Hoppner M.P."/>
            <person name="Ishida K.-I."/>
            <person name="Kim E."/>
            <person name="Koreny L."/>
            <person name="Kroth P.G."/>
            <person name="Liu Y."/>
            <person name="Malik S.-B."/>
            <person name="Maier U.G."/>
            <person name="McRose D."/>
            <person name="Mock T."/>
            <person name="Neilson J.A."/>
            <person name="Onodera N.T."/>
            <person name="Poole A.M."/>
            <person name="Pritham E.J."/>
            <person name="Richards T.A."/>
            <person name="Rocap G."/>
            <person name="Roy S.W."/>
            <person name="Sarai C."/>
            <person name="Schaack S."/>
            <person name="Shirato S."/>
            <person name="Slamovits C.H."/>
            <person name="Spencer D.F."/>
            <person name="Suzuki S."/>
            <person name="Worden A.Z."/>
            <person name="Zauner S."/>
            <person name="Barry K."/>
            <person name="Bell C."/>
            <person name="Bharti A.K."/>
            <person name="Crow J.A."/>
            <person name="Grimwood J."/>
            <person name="Kramer R."/>
            <person name="Lindquist E."/>
            <person name="Lucas S."/>
            <person name="Salamov A."/>
            <person name="McFadden G.I."/>
            <person name="Lane C.E."/>
            <person name="Keeling P.J."/>
            <person name="Gray M.W."/>
            <person name="Grigoriev I.V."/>
            <person name="Archibald J.M."/>
        </authorList>
    </citation>
    <scope>NUCLEOTIDE SEQUENCE</scope>
    <source>
        <strain evidence="8">CCMP2712</strain>
    </source>
</reference>
<dbReference type="InterPro" id="IPR035892">
    <property type="entry name" value="C2_domain_sf"/>
</dbReference>
<dbReference type="PANTHER" id="PTHR45911">
    <property type="entry name" value="C2 DOMAIN-CONTAINING PROTEIN"/>
    <property type="match status" value="1"/>
</dbReference>
<dbReference type="InterPro" id="IPR000008">
    <property type="entry name" value="C2_dom"/>
</dbReference>
<evidence type="ECO:0000313" key="7">
    <source>
        <dbReference type="EnsemblProtists" id="EKX39625"/>
    </source>
</evidence>
<feature type="compositionally biased region" description="Gly residues" evidence="3">
    <location>
        <begin position="583"/>
        <end position="602"/>
    </location>
</feature>
<dbReference type="AlphaFoldDB" id="L1IUV8"/>
<dbReference type="SUPFAM" id="SSF49562">
    <property type="entry name" value="C2 domain (Calcium/lipid-binding domain, CaLB)"/>
    <property type="match status" value="1"/>
</dbReference>
<sequence>MNASSAAVATPQAAGVSIFVYILGPLVGVIALLVCCACTAWTCGKFPRLLRRLPRPCRICCSYQEEEDEIESEEKEFDVEAAREALEARGAWIMEVHLIRAQNLPRLDWAINDRMLIGTSDPFVVLKVISQREDEDVARRYVKLKRKSRVLRGTLHPEFSESFRFPLGQSAPQDQLALRLDVWDWDRFKPNDFSGFAELPLGHLFREEKNEVQVRIRLVKARSAEVVISERMAGKEAIRRNMQVGDSGIPKALEGLDLSKTRMGVLPGSSEGVKDRDVRRAMLSEDKEELVRLLSESGRDMEKADIAAARQRIRFISAKDASAKLQQTAMSLTSSSYESESALFDAKISLLHDRRLLLARQFAAGEISKKQYHDAKESLMSEYPQVKPTMQKLQKTQRDPSSSFKISFSAHDPTPAAARDVRLTSPATNKKVTKTLDMRFTSDEDERRRGERASGSVVVDICQNLIAIRRLAVANINTNDSNIMSNKKTVRIQIPDATNAESDVDKKRQLPVNVTAHSILKGKQERAATSERGSSMRQDGGGARNDNVAAGKSLSPATPARPSAAQLPKLPKPEKYRARNVFGGRGWSGQGAAGAKGPGGSTAGQAANQRNERASEGSIEMNTRRVVHFGDG</sequence>
<keyword evidence="4" id="KW-1133">Transmembrane helix</keyword>
<dbReference type="Pfam" id="PF00168">
    <property type="entry name" value="C2"/>
    <property type="match status" value="1"/>
</dbReference>
<evidence type="ECO:0000256" key="4">
    <source>
        <dbReference type="SAM" id="Phobius"/>
    </source>
</evidence>
<dbReference type="CDD" id="cd00030">
    <property type="entry name" value="C2"/>
    <property type="match status" value="1"/>
</dbReference>
<dbReference type="PROSITE" id="PS50004">
    <property type="entry name" value="C2"/>
    <property type="match status" value="1"/>
</dbReference>
<keyword evidence="4" id="KW-0472">Membrane</keyword>
<keyword evidence="8" id="KW-1185">Reference proteome</keyword>
<dbReference type="Proteomes" id="UP000011087">
    <property type="component" value="Unassembled WGS sequence"/>
</dbReference>
<feature type="domain" description="C2" evidence="5">
    <location>
        <begin position="71"/>
        <end position="214"/>
    </location>
</feature>
<evidence type="ECO:0000256" key="2">
    <source>
        <dbReference type="ARBA" id="ARBA00022837"/>
    </source>
</evidence>
<dbReference type="STRING" id="905079.L1IUV8"/>
<keyword evidence="1" id="KW-0479">Metal-binding</keyword>
<dbReference type="RefSeq" id="XP_005826605.1">
    <property type="nucleotide sequence ID" value="XM_005826548.1"/>
</dbReference>
<keyword evidence="4" id="KW-0812">Transmembrane</keyword>
<accession>L1IUV8</accession>
<protein>
    <recommendedName>
        <fullName evidence="5">C2 domain-containing protein</fullName>
    </recommendedName>
</protein>
<dbReference type="GO" id="GO:0046872">
    <property type="term" value="F:metal ion binding"/>
    <property type="evidence" value="ECO:0007669"/>
    <property type="project" value="UniProtKB-KW"/>
</dbReference>
<feature type="region of interest" description="Disordered" evidence="3">
    <location>
        <begin position="500"/>
        <end position="632"/>
    </location>
</feature>
<organism evidence="6">
    <name type="scientific">Guillardia theta (strain CCMP2712)</name>
    <name type="common">Cryptophyte</name>
    <dbReference type="NCBI Taxonomy" id="905079"/>
    <lineage>
        <taxon>Eukaryota</taxon>
        <taxon>Cryptophyceae</taxon>
        <taxon>Pyrenomonadales</taxon>
        <taxon>Geminigeraceae</taxon>
        <taxon>Guillardia</taxon>
    </lineage>
</organism>
<dbReference type="EMBL" id="JH993038">
    <property type="protein sequence ID" value="EKX39625.1"/>
    <property type="molecule type" value="Genomic_DNA"/>
</dbReference>
<evidence type="ECO:0000256" key="1">
    <source>
        <dbReference type="ARBA" id="ARBA00022723"/>
    </source>
</evidence>
<gene>
    <name evidence="6" type="ORF">GUITHDRAFT_114353</name>
</gene>
<dbReference type="GeneID" id="17296346"/>
<dbReference type="KEGG" id="gtt:GUITHDRAFT_114353"/>
<name>L1IUV8_GUITC</name>
<dbReference type="HOGENOM" id="CLU_433104_0_0_1"/>
<dbReference type="EnsemblProtists" id="EKX39625">
    <property type="protein sequence ID" value="EKX39625"/>
    <property type="gene ID" value="GUITHDRAFT_114353"/>
</dbReference>
<reference evidence="6 8" key="1">
    <citation type="journal article" date="2012" name="Nature">
        <title>Algal genomes reveal evolutionary mosaicism and the fate of nucleomorphs.</title>
        <authorList>
            <consortium name="DOE Joint Genome Institute"/>
            <person name="Curtis B.A."/>
            <person name="Tanifuji G."/>
            <person name="Burki F."/>
            <person name="Gruber A."/>
            <person name="Irimia M."/>
            <person name="Maruyama S."/>
            <person name="Arias M.C."/>
            <person name="Ball S.G."/>
            <person name="Gile G.H."/>
            <person name="Hirakawa Y."/>
            <person name="Hopkins J.F."/>
            <person name="Kuo A."/>
            <person name="Rensing S.A."/>
            <person name="Schmutz J."/>
            <person name="Symeonidi A."/>
            <person name="Elias M."/>
            <person name="Eveleigh R.J."/>
            <person name="Herman E.K."/>
            <person name="Klute M.J."/>
            <person name="Nakayama T."/>
            <person name="Obornik M."/>
            <person name="Reyes-Prieto A."/>
            <person name="Armbrust E.V."/>
            <person name="Aves S.J."/>
            <person name="Beiko R.G."/>
            <person name="Coutinho P."/>
            <person name="Dacks J.B."/>
            <person name="Durnford D.G."/>
            <person name="Fast N.M."/>
            <person name="Green B.R."/>
            <person name="Grisdale C.J."/>
            <person name="Hempel F."/>
            <person name="Henrissat B."/>
            <person name="Hoppner M.P."/>
            <person name="Ishida K."/>
            <person name="Kim E."/>
            <person name="Koreny L."/>
            <person name="Kroth P.G."/>
            <person name="Liu Y."/>
            <person name="Malik S.B."/>
            <person name="Maier U.G."/>
            <person name="McRose D."/>
            <person name="Mock T."/>
            <person name="Neilson J.A."/>
            <person name="Onodera N.T."/>
            <person name="Poole A.M."/>
            <person name="Pritham E.J."/>
            <person name="Richards T.A."/>
            <person name="Rocap G."/>
            <person name="Roy S.W."/>
            <person name="Sarai C."/>
            <person name="Schaack S."/>
            <person name="Shirato S."/>
            <person name="Slamovits C.H."/>
            <person name="Spencer D.F."/>
            <person name="Suzuki S."/>
            <person name="Worden A.Z."/>
            <person name="Zauner S."/>
            <person name="Barry K."/>
            <person name="Bell C."/>
            <person name="Bharti A.K."/>
            <person name="Crow J.A."/>
            <person name="Grimwood J."/>
            <person name="Kramer R."/>
            <person name="Lindquist E."/>
            <person name="Lucas S."/>
            <person name="Salamov A."/>
            <person name="McFadden G.I."/>
            <person name="Lane C.E."/>
            <person name="Keeling P.J."/>
            <person name="Gray M.W."/>
            <person name="Grigoriev I.V."/>
            <person name="Archibald J.M."/>
        </authorList>
    </citation>
    <scope>NUCLEOTIDE SEQUENCE</scope>
    <source>
        <strain evidence="6 8">CCMP2712</strain>
    </source>
</reference>
<keyword evidence="2" id="KW-0106">Calcium</keyword>
<evidence type="ECO:0000313" key="8">
    <source>
        <dbReference type="Proteomes" id="UP000011087"/>
    </source>
</evidence>
<evidence type="ECO:0000256" key="3">
    <source>
        <dbReference type="SAM" id="MobiDB-lite"/>
    </source>
</evidence>
<dbReference type="SMART" id="SM00239">
    <property type="entry name" value="C2"/>
    <property type="match status" value="1"/>
</dbReference>
<evidence type="ECO:0000259" key="5">
    <source>
        <dbReference type="PROSITE" id="PS50004"/>
    </source>
</evidence>
<reference evidence="7" key="3">
    <citation type="submission" date="2016-03" db="UniProtKB">
        <authorList>
            <consortium name="EnsemblProtists"/>
        </authorList>
    </citation>
    <scope>IDENTIFICATION</scope>
</reference>
<dbReference type="Gene3D" id="2.60.40.150">
    <property type="entry name" value="C2 domain"/>
    <property type="match status" value="1"/>
</dbReference>
<evidence type="ECO:0000313" key="6">
    <source>
        <dbReference type="EMBL" id="EKX39625.1"/>
    </source>
</evidence>
<dbReference type="OrthoDB" id="5973539at2759"/>